<dbReference type="HAMAP" id="MF_01161">
    <property type="entry name" value="tRNA_Ile_lys_synt"/>
    <property type="match status" value="1"/>
</dbReference>
<evidence type="ECO:0000256" key="6">
    <source>
        <dbReference type="HAMAP-Rule" id="MF_01161"/>
    </source>
</evidence>
<dbReference type="InterPro" id="IPR012795">
    <property type="entry name" value="tRNA_Ile_lys_synt_N"/>
</dbReference>
<dbReference type="NCBIfam" id="TIGR02432">
    <property type="entry name" value="lysidine_TilS_N"/>
    <property type="match status" value="1"/>
</dbReference>
<comment type="domain">
    <text evidence="6">The N-terminal region contains the highly conserved SGGXDS motif, predicted to be a P-loop motif involved in ATP binding.</text>
</comment>
<protein>
    <recommendedName>
        <fullName evidence="6">tRNA(Ile)-lysidine synthase</fullName>
        <ecNumber evidence="6">6.3.4.19</ecNumber>
    </recommendedName>
    <alternativeName>
        <fullName evidence="6">tRNA(Ile)-2-lysyl-cytidine synthase</fullName>
    </alternativeName>
    <alternativeName>
        <fullName evidence="6">tRNA(Ile)-lysidine synthetase</fullName>
    </alternativeName>
</protein>
<dbReference type="CDD" id="cd01992">
    <property type="entry name" value="TilS_N"/>
    <property type="match status" value="1"/>
</dbReference>
<keyword evidence="6" id="KW-0963">Cytoplasm</keyword>
<evidence type="ECO:0000313" key="8">
    <source>
        <dbReference type="EMBL" id="MEF3368072.1"/>
    </source>
</evidence>
<dbReference type="Pfam" id="PF01171">
    <property type="entry name" value="ATP_bind_3"/>
    <property type="match status" value="1"/>
</dbReference>
<comment type="caution">
    <text evidence="8">The sequence shown here is derived from an EMBL/GenBank/DDBJ whole genome shotgun (WGS) entry which is preliminary data.</text>
</comment>
<dbReference type="PANTHER" id="PTHR43033">
    <property type="entry name" value="TRNA(ILE)-LYSIDINE SYNTHASE-RELATED"/>
    <property type="match status" value="1"/>
</dbReference>
<gene>
    <name evidence="6 8" type="primary">tilS</name>
    <name evidence="8" type="ORF">V3H18_16175</name>
</gene>
<dbReference type="SUPFAM" id="SSF52402">
    <property type="entry name" value="Adenine nucleotide alpha hydrolases-like"/>
    <property type="match status" value="1"/>
</dbReference>
<keyword evidence="4 6" id="KW-0067">ATP-binding</keyword>
<keyword evidence="9" id="KW-1185">Reference proteome</keyword>
<comment type="similarity">
    <text evidence="6">Belongs to the tRNA(Ile)-lysidine synthase family.</text>
</comment>
<proteinExistence type="inferred from homology"/>
<dbReference type="GO" id="GO:0032267">
    <property type="term" value="F:tRNA(Ile)-lysidine synthase activity"/>
    <property type="evidence" value="ECO:0007669"/>
    <property type="project" value="UniProtKB-EC"/>
</dbReference>
<dbReference type="Gene3D" id="3.40.50.620">
    <property type="entry name" value="HUPs"/>
    <property type="match status" value="1"/>
</dbReference>
<dbReference type="EMBL" id="JAZHYN010000078">
    <property type="protein sequence ID" value="MEF3368072.1"/>
    <property type="molecule type" value="Genomic_DNA"/>
</dbReference>
<dbReference type="RefSeq" id="WP_332083113.1">
    <property type="nucleotide sequence ID" value="NZ_JAZHYN010000078.1"/>
</dbReference>
<evidence type="ECO:0000256" key="4">
    <source>
        <dbReference type="ARBA" id="ARBA00022840"/>
    </source>
</evidence>
<dbReference type="EC" id="6.3.4.19" evidence="6"/>
<evidence type="ECO:0000256" key="5">
    <source>
        <dbReference type="ARBA" id="ARBA00048539"/>
    </source>
</evidence>
<sequence length="335" mass="36749">MPREAKETSTIEQKREEALFLLTPYPSLLLAVSGGPDSIALMTLCAQWRLRDAHDIAVATVDHGLRQESRAEARQVGRWAKAQGFKHHLLTWEGAKPKTRIQERARDARYALLVDCARRIGAQAIVAAHHAEDQAETILFRLTRGSGVAGLAGMAPIARCGDVALTRPLLGFRKGELEDICARAGQTFFRDPSNADESYARVRLRKLAPLLAAQGLDVDALLRLGTRAARADAALTHCAHETFERALISSDTRCVELDGGALIESPLDILQRALVEAMSRLSPEPALRLDRLERACARLAAALVARAPLRITLADILIEAREGRLRLRPAPPRRS</sequence>
<comment type="catalytic activity">
    <reaction evidence="5 6">
        <text>cytidine(34) in tRNA(Ile2) + L-lysine + ATP = lysidine(34) in tRNA(Ile2) + AMP + diphosphate + H(+)</text>
        <dbReference type="Rhea" id="RHEA:43744"/>
        <dbReference type="Rhea" id="RHEA-COMP:10625"/>
        <dbReference type="Rhea" id="RHEA-COMP:10670"/>
        <dbReference type="ChEBI" id="CHEBI:15378"/>
        <dbReference type="ChEBI" id="CHEBI:30616"/>
        <dbReference type="ChEBI" id="CHEBI:32551"/>
        <dbReference type="ChEBI" id="CHEBI:33019"/>
        <dbReference type="ChEBI" id="CHEBI:82748"/>
        <dbReference type="ChEBI" id="CHEBI:83665"/>
        <dbReference type="ChEBI" id="CHEBI:456215"/>
        <dbReference type="EC" id="6.3.4.19"/>
    </reaction>
</comment>
<evidence type="ECO:0000256" key="2">
    <source>
        <dbReference type="ARBA" id="ARBA00022694"/>
    </source>
</evidence>
<dbReference type="PANTHER" id="PTHR43033:SF1">
    <property type="entry name" value="TRNA(ILE)-LYSIDINE SYNTHASE-RELATED"/>
    <property type="match status" value="1"/>
</dbReference>
<reference evidence="8 9" key="1">
    <citation type="submission" date="2024-02" db="EMBL/GenBank/DDBJ databases">
        <authorList>
            <person name="Grouzdev D."/>
        </authorList>
    </citation>
    <scope>NUCLEOTIDE SEQUENCE [LARGE SCALE GENOMIC DNA]</scope>
    <source>
        <strain evidence="8 9">9N</strain>
    </source>
</reference>
<dbReference type="InterPro" id="IPR012094">
    <property type="entry name" value="tRNA_Ile_lys_synt"/>
</dbReference>
<comment type="subcellular location">
    <subcellularLocation>
        <location evidence="6">Cytoplasm</location>
    </subcellularLocation>
</comment>
<name>A0ABU7XL03_9HYPH</name>
<keyword evidence="1 6" id="KW-0436">Ligase</keyword>
<keyword evidence="3 6" id="KW-0547">Nucleotide-binding</keyword>
<evidence type="ECO:0000259" key="7">
    <source>
        <dbReference type="Pfam" id="PF01171"/>
    </source>
</evidence>
<dbReference type="InterPro" id="IPR014729">
    <property type="entry name" value="Rossmann-like_a/b/a_fold"/>
</dbReference>
<dbReference type="Proteomes" id="UP001350748">
    <property type="component" value="Unassembled WGS sequence"/>
</dbReference>
<dbReference type="InterPro" id="IPR011063">
    <property type="entry name" value="TilS/TtcA_N"/>
</dbReference>
<accession>A0ABU7XL03</accession>
<feature type="domain" description="tRNA(Ile)-lysidine/2-thiocytidine synthase N-terminal" evidence="7">
    <location>
        <begin position="28"/>
        <end position="206"/>
    </location>
</feature>
<keyword evidence="2 6" id="KW-0819">tRNA processing</keyword>
<feature type="binding site" evidence="6">
    <location>
        <begin position="33"/>
        <end position="38"/>
    </location>
    <ligand>
        <name>ATP</name>
        <dbReference type="ChEBI" id="CHEBI:30616"/>
    </ligand>
</feature>
<evidence type="ECO:0000256" key="1">
    <source>
        <dbReference type="ARBA" id="ARBA00022598"/>
    </source>
</evidence>
<evidence type="ECO:0000313" key="9">
    <source>
        <dbReference type="Proteomes" id="UP001350748"/>
    </source>
</evidence>
<evidence type="ECO:0000256" key="3">
    <source>
        <dbReference type="ARBA" id="ARBA00022741"/>
    </source>
</evidence>
<organism evidence="8 9">
    <name type="scientific">Methylocystis borbori</name>
    <dbReference type="NCBI Taxonomy" id="3118750"/>
    <lineage>
        <taxon>Bacteria</taxon>
        <taxon>Pseudomonadati</taxon>
        <taxon>Pseudomonadota</taxon>
        <taxon>Alphaproteobacteria</taxon>
        <taxon>Hyphomicrobiales</taxon>
        <taxon>Methylocystaceae</taxon>
        <taxon>Methylocystis</taxon>
    </lineage>
</organism>
<comment type="function">
    <text evidence="6">Ligates lysine onto the cytidine present at position 34 of the AUA codon-specific tRNA(Ile) that contains the anticodon CAU, in an ATP-dependent manner. Cytidine is converted to lysidine, thus changing the amino acid specificity of the tRNA from methionine to isoleucine.</text>
</comment>